<evidence type="ECO:0000256" key="12">
    <source>
        <dbReference type="ARBA" id="ARBA00022840"/>
    </source>
</evidence>
<evidence type="ECO:0000256" key="2">
    <source>
        <dbReference type="ARBA" id="ARBA00012513"/>
    </source>
</evidence>
<evidence type="ECO:0000256" key="5">
    <source>
        <dbReference type="ARBA" id="ARBA00022553"/>
    </source>
</evidence>
<dbReference type="EMBL" id="CAADRP010000502">
    <property type="protein sequence ID" value="VFU29108.1"/>
    <property type="molecule type" value="Genomic_DNA"/>
</dbReference>
<dbReference type="InterPro" id="IPR017441">
    <property type="entry name" value="Protein_kinase_ATP_BS"/>
</dbReference>
<keyword evidence="12 20" id="KW-0067">ATP-binding</keyword>
<dbReference type="FunFam" id="1.10.510.10:FF:000060">
    <property type="entry name" value="G-type lectin S-receptor-like serine/threonine-protein kinase"/>
    <property type="match status" value="2"/>
</dbReference>
<feature type="domain" description="Bulb-type lectin" evidence="23">
    <location>
        <begin position="812"/>
        <end position="935"/>
    </location>
</feature>
<evidence type="ECO:0000256" key="1">
    <source>
        <dbReference type="ARBA" id="ARBA00004251"/>
    </source>
</evidence>
<proteinExistence type="predicted"/>
<dbReference type="PROSITE" id="PS50011">
    <property type="entry name" value="PROTEIN_KINASE_DOM"/>
    <property type="match status" value="2"/>
</dbReference>
<dbReference type="EC" id="2.7.11.1" evidence="2"/>
<evidence type="ECO:0000256" key="15">
    <source>
        <dbReference type="ARBA" id="ARBA00023157"/>
    </source>
</evidence>
<dbReference type="GO" id="GO:0004674">
    <property type="term" value="F:protein serine/threonine kinase activity"/>
    <property type="evidence" value="ECO:0007669"/>
    <property type="project" value="UniProtKB-KW"/>
</dbReference>
<name>A0A6N2KND7_SALVM</name>
<accession>A0A6N2KND7</accession>
<feature type="binding site" evidence="20">
    <location>
        <position position="1130"/>
    </location>
    <ligand>
        <name>ATP</name>
        <dbReference type="ChEBI" id="CHEBI:30616"/>
    </ligand>
</feature>
<evidence type="ECO:0000259" key="22">
    <source>
        <dbReference type="PROSITE" id="PS50011"/>
    </source>
</evidence>
<dbReference type="PROSITE" id="PS00108">
    <property type="entry name" value="PROTEIN_KINASE_ST"/>
    <property type="match status" value="2"/>
</dbReference>
<dbReference type="InterPro" id="IPR036426">
    <property type="entry name" value="Bulb-type_lectin_dom_sf"/>
</dbReference>
<dbReference type="Gene3D" id="1.10.510.10">
    <property type="entry name" value="Transferase(Phosphotransferase) domain 1"/>
    <property type="match status" value="3"/>
</dbReference>
<dbReference type="InterPro" id="IPR008271">
    <property type="entry name" value="Ser/Thr_kinase_AS"/>
</dbReference>
<dbReference type="Pfam" id="PF01453">
    <property type="entry name" value="B_lectin"/>
    <property type="match status" value="3"/>
</dbReference>
<reference evidence="24" key="1">
    <citation type="submission" date="2019-03" db="EMBL/GenBank/DDBJ databases">
        <authorList>
            <person name="Mank J."/>
            <person name="Almeida P."/>
        </authorList>
    </citation>
    <scope>NUCLEOTIDE SEQUENCE</scope>
    <source>
        <strain evidence="24">78183</strain>
    </source>
</reference>
<dbReference type="Gene3D" id="3.30.200.20">
    <property type="entry name" value="Phosphorylase Kinase, domain 1"/>
    <property type="match status" value="2"/>
</dbReference>
<comment type="subcellular location">
    <subcellularLocation>
        <location evidence="1">Cell membrane</location>
        <topology evidence="1">Single-pass type I membrane protein</topology>
    </subcellularLocation>
</comment>
<dbReference type="SMART" id="SM00108">
    <property type="entry name" value="B_lectin"/>
    <property type="match status" value="2"/>
</dbReference>
<dbReference type="InterPro" id="IPR000719">
    <property type="entry name" value="Prot_kinase_dom"/>
</dbReference>
<feature type="chain" id="PRO_5026823878" description="non-specific serine/threonine protein kinase" evidence="21">
    <location>
        <begin position="25"/>
        <end position="1472"/>
    </location>
</feature>
<comment type="catalytic activity">
    <reaction evidence="19">
        <text>L-seryl-[protein] + ATP = O-phospho-L-seryl-[protein] + ADP + H(+)</text>
        <dbReference type="Rhea" id="RHEA:17989"/>
        <dbReference type="Rhea" id="RHEA-COMP:9863"/>
        <dbReference type="Rhea" id="RHEA-COMP:11604"/>
        <dbReference type="ChEBI" id="CHEBI:15378"/>
        <dbReference type="ChEBI" id="CHEBI:29999"/>
        <dbReference type="ChEBI" id="CHEBI:30616"/>
        <dbReference type="ChEBI" id="CHEBI:83421"/>
        <dbReference type="ChEBI" id="CHEBI:456216"/>
        <dbReference type="EC" id="2.7.11.1"/>
    </reaction>
</comment>
<keyword evidence="4" id="KW-0723">Serine/threonine-protein kinase</keyword>
<sequence length="1472" mass="164252">MLPSMARRIYRFLLVCFCASHALAADTLYQGGDSLKSSNTLVSKNGLFTLGFVRIGSAESSAGYLGIWYNSDTSHPFWLANRDKPIADNSGVLALDGSGNMKLTYSGGDLVDFYSSPSSTTNLTAVLEDTGNFVLTDANSRSDRILWQSFDDPTDTFLPGMKLGINHTSGQTRSLMSWLSEVVPTPAGPFTLEWDPNGKEFVIKRRDVIYWTSGPLRNNTFENIPPNLGVLDNSFINVSKADDDFIMFTVSANHFAPQDQKIFSISCGICFNDGARWTLVELLTLDSTNDTPELENDGNKGHNLKVYSAATIMAATNSFSADNKLGQGGFGPVYKGKLPDGREIAVKRLSRSSGQGLVEFKNELILIAKLQHMNLVRLVGCCIQGEEKMLVYEYMPNKSLDSFIFVESKRELLDWKKRFEIIEGIAQGLLYLHKYSRLRIIHRDLKAGNILLDENMNPKISDFGMARIFKINELEGNTNQIVGTRGYMSPEYVTEGIFSVKSDVFSFGALLLEIVSGRKIHGLLEIDGHPLNLVGYGIFSVKSDVFSFGVLLLEIAWELWKAGTPFELVDRILRESCSKDQVLRCIHVGLLCVEDNAMDRPNMSDVIAMLTSEAQLQLPKKPAFSSARSIVEETSSSRPAECGSINNVTMIFTDSGNFVLKDKNSGGQQDLWRSFDDPTDIFLPEMKLAFSSAGSVVEETSFSKSTECGSINIVTMSTMDARVLAIDGSGNMKLPYSGGDLVHFYSSPSSTTNLTAVLEDSGNFALKDTNSGGQQDLWRSFVLGINHTNVAERLSPNTTFTFEWILKERRADTLYQGGEALRFSSRLVSKNKLFTLEFVRLGSAESNASYLGICYQNDTGHPIWIANRDRPIADNSGVLEIDGDSGTMKVTYSGGDLFDFYSSQSPTSKLTATLEDSGNFVLKDANSRSDRILWQSFDDPTDTFLPGMKLGINYRTGQNWSLTSWMSDLVPAPGAFTLEWERDGQELVIKRRAEIYWRSGPLTSNGSFEAYRLNSRLDYSFLNVSNIDEDFFIEIRGKDLDMDCSFCGICSISGTSRYLVYLNELMTLDATNDTHELESDGNKGHNLKVYRVATIMAATNSFSAKNKLGQGGFGSVYKGKLPDGREVAVKRLSRTSRQGLVEFKNELILIAKLQHSNLVKLLGCCVEGEEKMLVYEYMPNKSLDSFIFDQSRRELLDWKKRFKIIEEIAQGLLYLHKYSRLRIIHRDLKASNILLNEDLSPKISDFGLARIFKINELKANTNRIVGTYGYMSPEYAMEGIFSVKSDAYSFGVLVLEIVSGRKNRSLLQIDPPLNLVGYAWELWKEGNQFELVDPTLRDSCSEDQVLRCIHVGLLCVEDNVIDRPTMSDVLSMLTSDAQLPLLKQPAFSCVAYSTDSQSNSSTAERKVEDKAEDKAEGSSINYEKIFLGPYHQRVFSYQQTQLFGHFCLKKLNISAHCVLLEAKNKKPDHVED</sequence>
<evidence type="ECO:0000256" key="20">
    <source>
        <dbReference type="PROSITE-ProRule" id="PRU10141"/>
    </source>
</evidence>
<dbReference type="FunFam" id="3.30.200.20:FF:000330">
    <property type="entry name" value="G-type lectin S-receptor-like serine/threonine-protein kinase At4g03230"/>
    <property type="match status" value="2"/>
</dbReference>
<dbReference type="SUPFAM" id="SSF56112">
    <property type="entry name" value="Protein kinase-like (PK-like)"/>
    <property type="match status" value="2"/>
</dbReference>
<keyword evidence="10 20" id="KW-0547">Nucleotide-binding</keyword>
<dbReference type="PROSITE" id="PS50927">
    <property type="entry name" value="BULB_LECTIN"/>
    <property type="match status" value="2"/>
</dbReference>
<feature type="domain" description="Protein kinase" evidence="22">
    <location>
        <begin position="319"/>
        <end position="624"/>
    </location>
</feature>
<evidence type="ECO:0000256" key="10">
    <source>
        <dbReference type="ARBA" id="ARBA00022741"/>
    </source>
</evidence>
<dbReference type="FunFam" id="2.90.10.10:FF:000009">
    <property type="entry name" value="Receptor-like serine/threonine-protein kinase SD1-8"/>
    <property type="match status" value="1"/>
</dbReference>
<keyword evidence="13" id="KW-1133">Transmembrane helix</keyword>
<dbReference type="PANTHER" id="PTHR27002">
    <property type="entry name" value="RECEPTOR-LIKE SERINE/THREONINE-PROTEIN KINASE SD1-8"/>
    <property type="match status" value="1"/>
</dbReference>
<evidence type="ECO:0000256" key="14">
    <source>
        <dbReference type="ARBA" id="ARBA00023136"/>
    </source>
</evidence>
<keyword evidence="9" id="KW-0430">Lectin</keyword>
<keyword evidence="5" id="KW-0597">Phosphoprotein</keyword>
<evidence type="ECO:0000256" key="16">
    <source>
        <dbReference type="ARBA" id="ARBA00023170"/>
    </source>
</evidence>
<keyword evidence="16" id="KW-0675">Receptor</keyword>
<evidence type="ECO:0000256" key="6">
    <source>
        <dbReference type="ARBA" id="ARBA00022679"/>
    </source>
</evidence>
<evidence type="ECO:0000256" key="17">
    <source>
        <dbReference type="ARBA" id="ARBA00023180"/>
    </source>
</evidence>
<organism evidence="24">
    <name type="scientific">Salix viminalis</name>
    <name type="common">Common osier</name>
    <name type="synonym">Basket willow</name>
    <dbReference type="NCBI Taxonomy" id="40686"/>
    <lineage>
        <taxon>Eukaryota</taxon>
        <taxon>Viridiplantae</taxon>
        <taxon>Streptophyta</taxon>
        <taxon>Embryophyta</taxon>
        <taxon>Tracheophyta</taxon>
        <taxon>Spermatophyta</taxon>
        <taxon>Magnoliopsida</taxon>
        <taxon>eudicotyledons</taxon>
        <taxon>Gunneridae</taxon>
        <taxon>Pentapetalae</taxon>
        <taxon>rosids</taxon>
        <taxon>fabids</taxon>
        <taxon>Malpighiales</taxon>
        <taxon>Salicaceae</taxon>
        <taxon>Saliceae</taxon>
        <taxon>Salix</taxon>
    </lineage>
</organism>
<evidence type="ECO:0000313" key="24">
    <source>
        <dbReference type="EMBL" id="VFU29108.1"/>
    </source>
</evidence>
<keyword evidence="6" id="KW-0808">Transferase</keyword>
<keyword evidence="3" id="KW-1003">Cell membrane</keyword>
<dbReference type="InterPro" id="IPR001245">
    <property type="entry name" value="Ser-Thr/Tyr_kinase_cat_dom"/>
</dbReference>
<keyword evidence="17" id="KW-0325">Glycoprotein</keyword>
<dbReference type="Pfam" id="PF07714">
    <property type="entry name" value="PK_Tyr_Ser-Thr"/>
    <property type="match status" value="2"/>
</dbReference>
<feature type="domain" description="Protein kinase" evidence="22">
    <location>
        <begin position="1102"/>
        <end position="1382"/>
    </location>
</feature>
<evidence type="ECO:0000256" key="13">
    <source>
        <dbReference type="ARBA" id="ARBA00022989"/>
    </source>
</evidence>
<dbReference type="Gene3D" id="2.90.10.10">
    <property type="entry name" value="Bulb-type lectin domain"/>
    <property type="match status" value="2"/>
</dbReference>
<dbReference type="InterPro" id="IPR001480">
    <property type="entry name" value="Bulb-type_lectin_dom"/>
</dbReference>
<dbReference type="InterPro" id="IPR011009">
    <property type="entry name" value="Kinase-like_dom_sf"/>
</dbReference>
<keyword evidence="15" id="KW-1015">Disulfide bond</keyword>
<feature type="domain" description="Bulb-type lectin" evidence="23">
    <location>
        <begin position="26"/>
        <end position="148"/>
    </location>
</feature>
<gene>
    <name evidence="24" type="ORF">SVIM_LOCUS102973</name>
</gene>
<evidence type="ECO:0000256" key="4">
    <source>
        <dbReference type="ARBA" id="ARBA00022527"/>
    </source>
</evidence>
<evidence type="ECO:0000256" key="21">
    <source>
        <dbReference type="SAM" id="SignalP"/>
    </source>
</evidence>
<dbReference type="GO" id="GO:0005886">
    <property type="term" value="C:plasma membrane"/>
    <property type="evidence" value="ECO:0007669"/>
    <property type="project" value="UniProtKB-SubCell"/>
</dbReference>
<keyword evidence="11" id="KW-0418">Kinase</keyword>
<evidence type="ECO:0000256" key="3">
    <source>
        <dbReference type="ARBA" id="ARBA00022475"/>
    </source>
</evidence>
<dbReference type="PROSITE" id="PS00107">
    <property type="entry name" value="PROTEIN_KINASE_ATP"/>
    <property type="match status" value="1"/>
</dbReference>
<protein>
    <recommendedName>
        <fullName evidence="2">non-specific serine/threonine protein kinase</fullName>
        <ecNumber evidence="2">2.7.11.1</ecNumber>
    </recommendedName>
</protein>
<comment type="catalytic activity">
    <reaction evidence="18">
        <text>L-threonyl-[protein] + ATP = O-phospho-L-threonyl-[protein] + ADP + H(+)</text>
        <dbReference type="Rhea" id="RHEA:46608"/>
        <dbReference type="Rhea" id="RHEA-COMP:11060"/>
        <dbReference type="Rhea" id="RHEA-COMP:11605"/>
        <dbReference type="ChEBI" id="CHEBI:15378"/>
        <dbReference type="ChEBI" id="CHEBI:30013"/>
        <dbReference type="ChEBI" id="CHEBI:30616"/>
        <dbReference type="ChEBI" id="CHEBI:61977"/>
        <dbReference type="ChEBI" id="CHEBI:456216"/>
        <dbReference type="EC" id="2.7.11.1"/>
    </reaction>
</comment>
<dbReference type="GO" id="GO:0005524">
    <property type="term" value="F:ATP binding"/>
    <property type="evidence" value="ECO:0007669"/>
    <property type="project" value="UniProtKB-UniRule"/>
</dbReference>
<dbReference type="SMART" id="SM00220">
    <property type="entry name" value="S_TKc"/>
    <property type="match status" value="2"/>
</dbReference>
<dbReference type="PANTHER" id="PTHR27002:SF1063">
    <property type="entry name" value="RECEPTOR-LIKE SERINE_THREONINE-PROTEIN KINASE"/>
    <property type="match status" value="1"/>
</dbReference>
<evidence type="ECO:0000256" key="9">
    <source>
        <dbReference type="ARBA" id="ARBA00022734"/>
    </source>
</evidence>
<feature type="signal peptide" evidence="21">
    <location>
        <begin position="1"/>
        <end position="24"/>
    </location>
</feature>
<dbReference type="SUPFAM" id="SSF51110">
    <property type="entry name" value="alpha-D-mannose-specific plant lectins"/>
    <property type="match status" value="4"/>
</dbReference>
<evidence type="ECO:0000256" key="8">
    <source>
        <dbReference type="ARBA" id="ARBA00022729"/>
    </source>
</evidence>
<evidence type="ECO:0000256" key="18">
    <source>
        <dbReference type="ARBA" id="ARBA00047899"/>
    </source>
</evidence>
<keyword evidence="8 21" id="KW-0732">Signal</keyword>
<dbReference type="CDD" id="cd00028">
    <property type="entry name" value="B_lectin"/>
    <property type="match status" value="2"/>
</dbReference>
<keyword evidence="14" id="KW-0472">Membrane</keyword>
<keyword evidence="7" id="KW-0812">Transmembrane</keyword>
<dbReference type="GO" id="GO:0030246">
    <property type="term" value="F:carbohydrate binding"/>
    <property type="evidence" value="ECO:0007669"/>
    <property type="project" value="UniProtKB-KW"/>
</dbReference>
<dbReference type="CDD" id="cd14066">
    <property type="entry name" value="STKc_IRAK"/>
    <property type="match status" value="2"/>
</dbReference>
<evidence type="ECO:0000256" key="7">
    <source>
        <dbReference type="ARBA" id="ARBA00022692"/>
    </source>
</evidence>
<evidence type="ECO:0000256" key="19">
    <source>
        <dbReference type="ARBA" id="ARBA00048679"/>
    </source>
</evidence>
<evidence type="ECO:0000259" key="23">
    <source>
        <dbReference type="PROSITE" id="PS50927"/>
    </source>
</evidence>
<evidence type="ECO:0000256" key="11">
    <source>
        <dbReference type="ARBA" id="ARBA00022777"/>
    </source>
</evidence>